<evidence type="ECO:0000313" key="3">
    <source>
        <dbReference type="Proteomes" id="UP000838756"/>
    </source>
</evidence>
<keyword evidence="3" id="KW-1185">Reference proteome</keyword>
<name>A0A8S4QVD3_9NEOP</name>
<gene>
    <name evidence="2" type="primary">jg23494</name>
    <name evidence="2" type="ORF">PAEG_LOCUS5319</name>
</gene>
<reference evidence="2" key="1">
    <citation type="submission" date="2022-03" db="EMBL/GenBank/DDBJ databases">
        <authorList>
            <person name="Lindestad O."/>
        </authorList>
    </citation>
    <scope>NUCLEOTIDE SEQUENCE</scope>
</reference>
<feature type="non-terminal residue" evidence="2">
    <location>
        <position position="1"/>
    </location>
</feature>
<evidence type="ECO:0000256" key="1">
    <source>
        <dbReference type="SAM" id="MobiDB-lite"/>
    </source>
</evidence>
<dbReference type="EMBL" id="CAKXAJ010018056">
    <property type="protein sequence ID" value="CAH2217429.1"/>
    <property type="molecule type" value="Genomic_DNA"/>
</dbReference>
<accession>A0A8S4QVD3</accession>
<proteinExistence type="predicted"/>
<comment type="caution">
    <text evidence="2">The sequence shown here is derived from an EMBL/GenBank/DDBJ whole genome shotgun (WGS) entry which is preliminary data.</text>
</comment>
<evidence type="ECO:0000313" key="2">
    <source>
        <dbReference type="EMBL" id="CAH2217429.1"/>
    </source>
</evidence>
<sequence>DKGDVCQGQRSATYGLICFMLRAVLCRCPQRALGVPGELVFVPVLGAGPARPRAAARPRLASRTKRHFLDSN</sequence>
<protein>
    <submittedName>
        <fullName evidence="2">Jg23494 protein</fullName>
    </submittedName>
</protein>
<feature type="region of interest" description="Disordered" evidence="1">
    <location>
        <begin position="53"/>
        <end position="72"/>
    </location>
</feature>
<organism evidence="2 3">
    <name type="scientific">Pararge aegeria aegeria</name>
    <dbReference type="NCBI Taxonomy" id="348720"/>
    <lineage>
        <taxon>Eukaryota</taxon>
        <taxon>Metazoa</taxon>
        <taxon>Ecdysozoa</taxon>
        <taxon>Arthropoda</taxon>
        <taxon>Hexapoda</taxon>
        <taxon>Insecta</taxon>
        <taxon>Pterygota</taxon>
        <taxon>Neoptera</taxon>
        <taxon>Endopterygota</taxon>
        <taxon>Lepidoptera</taxon>
        <taxon>Glossata</taxon>
        <taxon>Ditrysia</taxon>
        <taxon>Papilionoidea</taxon>
        <taxon>Nymphalidae</taxon>
        <taxon>Satyrinae</taxon>
        <taxon>Satyrini</taxon>
        <taxon>Parargina</taxon>
        <taxon>Pararge</taxon>
    </lineage>
</organism>
<dbReference type="AlphaFoldDB" id="A0A8S4QVD3"/>
<dbReference type="Proteomes" id="UP000838756">
    <property type="component" value="Unassembled WGS sequence"/>
</dbReference>
<feature type="compositionally biased region" description="Basic residues" evidence="1">
    <location>
        <begin position="54"/>
        <end position="66"/>
    </location>
</feature>